<name>A0ACB8A4C1_9AGAM</name>
<organism evidence="1 2">
    <name type="scientific">Hygrophoropsis aurantiaca</name>
    <dbReference type="NCBI Taxonomy" id="72124"/>
    <lineage>
        <taxon>Eukaryota</taxon>
        <taxon>Fungi</taxon>
        <taxon>Dikarya</taxon>
        <taxon>Basidiomycota</taxon>
        <taxon>Agaricomycotina</taxon>
        <taxon>Agaricomycetes</taxon>
        <taxon>Agaricomycetidae</taxon>
        <taxon>Boletales</taxon>
        <taxon>Coniophorineae</taxon>
        <taxon>Hygrophoropsidaceae</taxon>
        <taxon>Hygrophoropsis</taxon>
    </lineage>
</organism>
<sequence length="208" mass="22642">MKAMVWMLRNRNIFISSSSQRATRPHSSAPTKPKNITGAVDDHLAGAHMKRVLNPTSVPARRHLHPPQESNSLQLWTCIVLVDTLEAPQAEAVDRYVNTGVGEPSIQMTLNTFHFSGHGAANVALGIPRLPEIVMTASQKPKTPSMTIDNLVASPNLTSTASVKWPAASACLKLSTPLLSRSVSPHRAKPHVPSSLSTWCFPMMISYH</sequence>
<accession>A0ACB8A4C1</accession>
<comment type="caution">
    <text evidence="1">The sequence shown here is derived from an EMBL/GenBank/DDBJ whole genome shotgun (WGS) entry which is preliminary data.</text>
</comment>
<reference evidence="1" key="1">
    <citation type="journal article" date="2021" name="New Phytol.">
        <title>Evolutionary innovations through gain and loss of genes in the ectomycorrhizal Boletales.</title>
        <authorList>
            <person name="Wu G."/>
            <person name="Miyauchi S."/>
            <person name="Morin E."/>
            <person name="Kuo A."/>
            <person name="Drula E."/>
            <person name="Varga T."/>
            <person name="Kohler A."/>
            <person name="Feng B."/>
            <person name="Cao Y."/>
            <person name="Lipzen A."/>
            <person name="Daum C."/>
            <person name="Hundley H."/>
            <person name="Pangilinan J."/>
            <person name="Johnson J."/>
            <person name="Barry K."/>
            <person name="LaButti K."/>
            <person name="Ng V."/>
            <person name="Ahrendt S."/>
            <person name="Min B."/>
            <person name="Choi I.G."/>
            <person name="Park H."/>
            <person name="Plett J.M."/>
            <person name="Magnuson J."/>
            <person name="Spatafora J.W."/>
            <person name="Nagy L.G."/>
            <person name="Henrissat B."/>
            <person name="Grigoriev I.V."/>
            <person name="Yang Z.L."/>
            <person name="Xu J."/>
            <person name="Martin F.M."/>
        </authorList>
    </citation>
    <scope>NUCLEOTIDE SEQUENCE</scope>
    <source>
        <strain evidence="1">ATCC 28755</strain>
    </source>
</reference>
<proteinExistence type="predicted"/>
<evidence type="ECO:0000313" key="2">
    <source>
        <dbReference type="Proteomes" id="UP000790377"/>
    </source>
</evidence>
<protein>
    <submittedName>
        <fullName evidence="1">Uncharacterized protein</fullName>
    </submittedName>
</protein>
<dbReference type="Proteomes" id="UP000790377">
    <property type="component" value="Unassembled WGS sequence"/>
</dbReference>
<evidence type="ECO:0000313" key="1">
    <source>
        <dbReference type="EMBL" id="KAH7908069.1"/>
    </source>
</evidence>
<dbReference type="EMBL" id="MU267849">
    <property type="protein sequence ID" value="KAH7908069.1"/>
    <property type="molecule type" value="Genomic_DNA"/>
</dbReference>
<gene>
    <name evidence="1" type="ORF">BJ138DRAFT_406433</name>
</gene>
<keyword evidence="2" id="KW-1185">Reference proteome</keyword>